<accession>A0A381NN27</accession>
<gene>
    <name evidence="1" type="ORF">METZ01_LOCUS8072</name>
</gene>
<evidence type="ECO:0008006" key="2">
    <source>
        <dbReference type="Google" id="ProtNLM"/>
    </source>
</evidence>
<protein>
    <recommendedName>
        <fullName evidence="2">ISXO2-like transposase domain-containing protein</fullName>
    </recommendedName>
</protein>
<name>A0A381NN27_9ZZZZ</name>
<organism evidence="1">
    <name type="scientific">marine metagenome</name>
    <dbReference type="NCBI Taxonomy" id="408172"/>
    <lineage>
        <taxon>unclassified sequences</taxon>
        <taxon>metagenomes</taxon>
        <taxon>ecological metagenomes</taxon>
    </lineage>
</organism>
<sequence length="79" mass="9292">MRDGTIKSKLRRHKGMRGHNAAGKVLLFKLFRRGSKVYIHVTLGPNPKYYCLAMRCKINPDSIVYYDCWRGYNILKFII</sequence>
<proteinExistence type="predicted"/>
<evidence type="ECO:0000313" key="1">
    <source>
        <dbReference type="EMBL" id="SUZ55218.1"/>
    </source>
</evidence>
<reference evidence="1" key="1">
    <citation type="submission" date="2018-05" db="EMBL/GenBank/DDBJ databases">
        <authorList>
            <person name="Lanie J.A."/>
            <person name="Ng W.-L."/>
            <person name="Kazmierczak K.M."/>
            <person name="Andrzejewski T.M."/>
            <person name="Davidsen T.M."/>
            <person name="Wayne K.J."/>
            <person name="Tettelin H."/>
            <person name="Glass J.I."/>
            <person name="Rusch D."/>
            <person name="Podicherti R."/>
            <person name="Tsui H.-C.T."/>
            <person name="Winkler M.E."/>
        </authorList>
    </citation>
    <scope>NUCLEOTIDE SEQUENCE</scope>
</reference>
<dbReference type="EMBL" id="UINC01000434">
    <property type="protein sequence ID" value="SUZ55218.1"/>
    <property type="molecule type" value="Genomic_DNA"/>
</dbReference>
<dbReference type="AlphaFoldDB" id="A0A381NN27"/>